<evidence type="ECO:0000313" key="3">
    <source>
        <dbReference type="Proteomes" id="UP000622797"/>
    </source>
</evidence>
<dbReference type="EMBL" id="JABEXW010000448">
    <property type="protein sequence ID" value="KAF4963807.1"/>
    <property type="molecule type" value="Genomic_DNA"/>
</dbReference>
<evidence type="ECO:0008006" key="4">
    <source>
        <dbReference type="Google" id="ProtNLM"/>
    </source>
</evidence>
<evidence type="ECO:0000256" key="1">
    <source>
        <dbReference type="SAM" id="MobiDB-lite"/>
    </source>
</evidence>
<keyword evidence="3" id="KW-1185">Reference proteome</keyword>
<feature type="compositionally biased region" description="Acidic residues" evidence="1">
    <location>
        <begin position="169"/>
        <end position="179"/>
    </location>
</feature>
<dbReference type="AlphaFoldDB" id="A0A8H4TTQ2"/>
<proteinExistence type="predicted"/>
<name>A0A8H4TTQ2_9HYPO</name>
<reference evidence="2" key="2">
    <citation type="submission" date="2020-05" db="EMBL/GenBank/DDBJ databases">
        <authorList>
            <person name="Kim H.-S."/>
            <person name="Proctor R.H."/>
            <person name="Brown D.W."/>
        </authorList>
    </citation>
    <scope>NUCLEOTIDE SEQUENCE</scope>
    <source>
        <strain evidence="2">NRRL 20472</strain>
    </source>
</reference>
<sequence length="179" mass="19699">MSSSILDDMLQAPDHQVRAILRALCDDKDVRARALNHYRALQAADNPTSGLKRKAFNDLFVCVQCDGAFTNEDNTERSCLYHSGDLDVDDSNDFWADHDEDCHGVIDTPEMCEEMPDGFAWSCCGKLGGSKGCTRGKHEADPGRSRRGGDVPAGSDLRKNAGEHGGIYDDTDEEENDEE</sequence>
<dbReference type="PANTHER" id="PTHR38167">
    <property type="entry name" value="C2H2-TYPE DOMAIN-CONTAINING PROTEIN"/>
    <property type="match status" value="1"/>
</dbReference>
<comment type="caution">
    <text evidence="2">The sequence shown here is derived from an EMBL/GenBank/DDBJ whole genome shotgun (WGS) entry which is preliminary data.</text>
</comment>
<feature type="region of interest" description="Disordered" evidence="1">
    <location>
        <begin position="133"/>
        <end position="179"/>
    </location>
</feature>
<accession>A0A8H4TTQ2</accession>
<gene>
    <name evidence="2" type="ORF">FSARC_8167</name>
</gene>
<feature type="compositionally biased region" description="Basic and acidic residues" evidence="1">
    <location>
        <begin position="136"/>
        <end position="149"/>
    </location>
</feature>
<dbReference type="OrthoDB" id="5422613at2759"/>
<dbReference type="PANTHER" id="PTHR38167:SF1">
    <property type="entry name" value="C2H2-TYPE DOMAIN-CONTAINING PROTEIN"/>
    <property type="match status" value="1"/>
</dbReference>
<protein>
    <recommendedName>
        <fullName evidence="4">C2H2-type domain-containing protein</fullName>
    </recommendedName>
</protein>
<organism evidence="2 3">
    <name type="scientific">Fusarium sarcochroum</name>
    <dbReference type="NCBI Taxonomy" id="1208366"/>
    <lineage>
        <taxon>Eukaryota</taxon>
        <taxon>Fungi</taxon>
        <taxon>Dikarya</taxon>
        <taxon>Ascomycota</taxon>
        <taxon>Pezizomycotina</taxon>
        <taxon>Sordariomycetes</taxon>
        <taxon>Hypocreomycetidae</taxon>
        <taxon>Hypocreales</taxon>
        <taxon>Nectriaceae</taxon>
        <taxon>Fusarium</taxon>
        <taxon>Fusarium lateritium species complex</taxon>
    </lineage>
</organism>
<evidence type="ECO:0000313" key="2">
    <source>
        <dbReference type="EMBL" id="KAF4963807.1"/>
    </source>
</evidence>
<reference evidence="2" key="1">
    <citation type="journal article" date="2020" name="BMC Genomics">
        <title>Correction to: Identification and distribution of gene clusters required for synthesis of sphingolipid metabolism inhibitors in diverse species of the filamentous fungus Fusarium.</title>
        <authorList>
            <person name="Kim H.S."/>
            <person name="Lohmar J.M."/>
            <person name="Busman M."/>
            <person name="Brown D.W."/>
            <person name="Naumann T.A."/>
            <person name="Divon H.H."/>
            <person name="Lysoe E."/>
            <person name="Uhlig S."/>
            <person name="Proctor R.H."/>
        </authorList>
    </citation>
    <scope>NUCLEOTIDE SEQUENCE</scope>
    <source>
        <strain evidence="2">NRRL 20472</strain>
    </source>
</reference>
<dbReference type="Proteomes" id="UP000622797">
    <property type="component" value="Unassembled WGS sequence"/>
</dbReference>